<organism evidence="1 2">
    <name type="scientific">Almyronema epifaneia S1</name>
    <dbReference type="NCBI Taxonomy" id="2991925"/>
    <lineage>
        <taxon>Bacteria</taxon>
        <taxon>Bacillati</taxon>
        <taxon>Cyanobacteriota</taxon>
        <taxon>Cyanophyceae</taxon>
        <taxon>Nodosilineales</taxon>
        <taxon>Nodosilineaceae</taxon>
        <taxon>Almyronema</taxon>
        <taxon>Almyronema epifaneia</taxon>
    </lineage>
</organism>
<protein>
    <submittedName>
        <fullName evidence="1">Uncharacterized protein</fullName>
    </submittedName>
</protein>
<accession>A0ABW6IGN1</accession>
<sequence>MANTVDLFIDLNNAGLDLEPEDLEAYTQQLATDLNEGLAEAAKLARSAEIPEGSKAGEAGFDLGILKAEVNLKNILAVLGWLRNRIAGATLKIEYGDVKLEYRTPEQLEQQLQALENISHLTVRVVKSEPSKD</sequence>
<name>A0ABW6IGN1_9CYAN</name>
<keyword evidence="2" id="KW-1185">Reference proteome</keyword>
<evidence type="ECO:0000313" key="2">
    <source>
        <dbReference type="Proteomes" id="UP001600165"/>
    </source>
</evidence>
<proteinExistence type="predicted"/>
<comment type="caution">
    <text evidence="1">The sequence shown here is derived from an EMBL/GenBank/DDBJ whole genome shotgun (WGS) entry which is preliminary data.</text>
</comment>
<dbReference type="RefSeq" id="WP_377965995.1">
    <property type="nucleotide sequence ID" value="NZ_JBHZOL010000086.1"/>
</dbReference>
<dbReference type="EMBL" id="JBHZOL010000086">
    <property type="protein sequence ID" value="MFE4107358.1"/>
    <property type="molecule type" value="Genomic_DNA"/>
</dbReference>
<evidence type="ECO:0000313" key="1">
    <source>
        <dbReference type="EMBL" id="MFE4107358.1"/>
    </source>
</evidence>
<gene>
    <name evidence="1" type="ORF">ACFVKH_13785</name>
</gene>
<dbReference type="Proteomes" id="UP001600165">
    <property type="component" value="Unassembled WGS sequence"/>
</dbReference>
<reference evidence="1 2" key="1">
    <citation type="submission" date="2024-10" db="EMBL/GenBank/DDBJ databases">
        <authorList>
            <person name="Ratan Roy A."/>
            <person name="Morales Sandoval P.H."/>
            <person name="De Los Santos Villalobos S."/>
            <person name="Chakraborty S."/>
            <person name="Mukherjee J."/>
        </authorList>
    </citation>
    <scope>NUCLEOTIDE SEQUENCE [LARGE SCALE GENOMIC DNA]</scope>
    <source>
        <strain evidence="1 2">S1</strain>
    </source>
</reference>